<reference evidence="17" key="1">
    <citation type="submission" date="2021-04" db="EMBL/GenBank/DDBJ databases">
        <title>The genome sequence of Ideonella sp. 4Y11.</title>
        <authorList>
            <person name="Liu Y."/>
        </authorList>
    </citation>
    <scope>NUCLEOTIDE SEQUENCE</scope>
    <source>
        <strain evidence="17">4Y11</strain>
    </source>
</reference>
<dbReference type="RefSeq" id="WP_210802608.1">
    <property type="nucleotide sequence ID" value="NZ_JAGQDE010000011.1"/>
</dbReference>
<dbReference type="InterPro" id="IPR013792">
    <property type="entry name" value="RNA3'P_cycl/enolpyr_Trfase_a/b"/>
</dbReference>
<evidence type="ECO:0000256" key="9">
    <source>
        <dbReference type="ARBA" id="ARBA00023316"/>
    </source>
</evidence>
<dbReference type="EC" id="2.5.1.7" evidence="11"/>
<keyword evidence="7" id="KW-0573">Peptidoglycan synthesis</keyword>
<dbReference type="PANTHER" id="PTHR43783">
    <property type="entry name" value="UDP-N-ACETYLGLUCOSAMINE 1-CARBOXYVINYLTRANSFERASE"/>
    <property type="match status" value="1"/>
</dbReference>
<dbReference type="GO" id="GO:0019277">
    <property type="term" value="P:UDP-N-acetylgalactosamine biosynthetic process"/>
    <property type="evidence" value="ECO:0007669"/>
    <property type="project" value="InterPro"/>
</dbReference>
<comment type="pathway">
    <text evidence="2">Cell wall biogenesis; peptidoglycan biosynthesis.</text>
</comment>
<dbReference type="Gene3D" id="3.65.10.10">
    <property type="entry name" value="Enolpyruvate transferase domain"/>
    <property type="match status" value="2"/>
</dbReference>
<dbReference type="PANTHER" id="PTHR43783:SF1">
    <property type="entry name" value="UDP-N-ACETYLGLUCOSAMINE 1-CARBOXYVINYLTRANSFERASE"/>
    <property type="match status" value="1"/>
</dbReference>
<evidence type="ECO:0000256" key="11">
    <source>
        <dbReference type="ARBA" id="ARBA00039108"/>
    </source>
</evidence>
<dbReference type="GO" id="GO:0009252">
    <property type="term" value="P:peptidoglycan biosynthetic process"/>
    <property type="evidence" value="ECO:0007669"/>
    <property type="project" value="UniProtKB-KW"/>
</dbReference>
<protein>
    <recommendedName>
        <fullName evidence="12">UDP-N-acetylglucosamine 1-carboxyvinyltransferase</fullName>
        <ecNumber evidence="11">2.5.1.7</ecNumber>
    </recommendedName>
    <alternativeName>
        <fullName evidence="13">Enoylpyruvate transferase</fullName>
    </alternativeName>
    <alternativeName>
        <fullName evidence="14">UDP-N-acetylglucosamine enolpyruvyl transferase</fullName>
    </alternativeName>
</protein>
<dbReference type="GO" id="GO:0051301">
    <property type="term" value="P:cell division"/>
    <property type="evidence" value="ECO:0007669"/>
    <property type="project" value="UniProtKB-KW"/>
</dbReference>
<evidence type="ECO:0000256" key="15">
    <source>
        <dbReference type="ARBA" id="ARBA00047527"/>
    </source>
</evidence>
<gene>
    <name evidence="17" type="ORF">KAK06_13320</name>
</gene>
<dbReference type="Proteomes" id="UP000678374">
    <property type="component" value="Unassembled WGS sequence"/>
</dbReference>
<evidence type="ECO:0000313" key="17">
    <source>
        <dbReference type="EMBL" id="MBQ0959927.1"/>
    </source>
</evidence>
<evidence type="ECO:0000256" key="4">
    <source>
        <dbReference type="ARBA" id="ARBA00022618"/>
    </source>
</evidence>
<evidence type="ECO:0000256" key="10">
    <source>
        <dbReference type="ARBA" id="ARBA00038367"/>
    </source>
</evidence>
<evidence type="ECO:0000256" key="14">
    <source>
        <dbReference type="ARBA" id="ARBA00042842"/>
    </source>
</evidence>
<keyword evidence="18" id="KW-1185">Reference proteome</keyword>
<dbReference type="SUPFAM" id="SSF55205">
    <property type="entry name" value="EPT/RTPC-like"/>
    <property type="match status" value="1"/>
</dbReference>
<evidence type="ECO:0000256" key="2">
    <source>
        <dbReference type="ARBA" id="ARBA00004752"/>
    </source>
</evidence>
<dbReference type="CDD" id="cd01555">
    <property type="entry name" value="UdpNAET"/>
    <property type="match status" value="1"/>
</dbReference>
<organism evidence="17 18">
    <name type="scientific">Ideonella aquatica</name>
    <dbReference type="NCBI Taxonomy" id="2824119"/>
    <lineage>
        <taxon>Bacteria</taxon>
        <taxon>Pseudomonadati</taxon>
        <taxon>Pseudomonadota</taxon>
        <taxon>Betaproteobacteria</taxon>
        <taxon>Burkholderiales</taxon>
        <taxon>Sphaerotilaceae</taxon>
        <taxon>Ideonella</taxon>
    </lineage>
</organism>
<evidence type="ECO:0000256" key="5">
    <source>
        <dbReference type="ARBA" id="ARBA00022679"/>
    </source>
</evidence>
<dbReference type="GO" id="GO:0008360">
    <property type="term" value="P:regulation of cell shape"/>
    <property type="evidence" value="ECO:0007669"/>
    <property type="project" value="UniProtKB-KW"/>
</dbReference>
<evidence type="ECO:0000256" key="7">
    <source>
        <dbReference type="ARBA" id="ARBA00022984"/>
    </source>
</evidence>
<keyword evidence="4" id="KW-0132">Cell division</keyword>
<evidence type="ECO:0000256" key="1">
    <source>
        <dbReference type="ARBA" id="ARBA00004496"/>
    </source>
</evidence>
<evidence type="ECO:0000256" key="13">
    <source>
        <dbReference type="ARBA" id="ARBA00042443"/>
    </source>
</evidence>
<evidence type="ECO:0000259" key="16">
    <source>
        <dbReference type="Pfam" id="PF00275"/>
    </source>
</evidence>
<evidence type="ECO:0000256" key="8">
    <source>
        <dbReference type="ARBA" id="ARBA00023306"/>
    </source>
</evidence>
<dbReference type="InterPro" id="IPR005750">
    <property type="entry name" value="UDP_GlcNAc_COvinyl_MurA"/>
</dbReference>
<dbReference type="InterPro" id="IPR001986">
    <property type="entry name" value="Enolpyruvate_Tfrase_dom"/>
</dbReference>
<evidence type="ECO:0000313" key="18">
    <source>
        <dbReference type="Proteomes" id="UP000678374"/>
    </source>
</evidence>
<dbReference type="GO" id="GO:0071555">
    <property type="term" value="P:cell wall organization"/>
    <property type="evidence" value="ECO:0007669"/>
    <property type="project" value="UniProtKB-KW"/>
</dbReference>
<evidence type="ECO:0000256" key="3">
    <source>
        <dbReference type="ARBA" id="ARBA00022490"/>
    </source>
</evidence>
<dbReference type="GO" id="GO:0005737">
    <property type="term" value="C:cytoplasm"/>
    <property type="evidence" value="ECO:0007669"/>
    <property type="project" value="UniProtKB-SubCell"/>
</dbReference>
<comment type="caution">
    <text evidence="17">The sequence shown here is derived from an EMBL/GenBank/DDBJ whole genome shotgun (WGS) entry which is preliminary data.</text>
</comment>
<comment type="similarity">
    <text evidence="10">Belongs to the EPSP synthase family. MurA subfamily.</text>
</comment>
<dbReference type="EMBL" id="JAGQDE010000011">
    <property type="protein sequence ID" value="MBQ0959927.1"/>
    <property type="molecule type" value="Genomic_DNA"/>
</dbReference>
<keyword evidence="5" id="KW-0808">Transferase</keyword>
<dbReference type="InterPro" id="IPR050068">
    <property type="entry name" value="MurA_subfamily"/>
</dbReference>
<keyword evidence="3" id="KW-0963">Cytoplasm</keyword>
<accession>A0A940YJQ0</accession>
<keyword evidence="9" id="KW-0961">Cell wall biogenesis/degradation</keyword>
<feature type="domain" description="Enolpyruvate transferase" evidence="16">
    <location>
        <begin position="10"/>
        <end position="412"/>
    </location>
</feature>
<sequence length="423" mass="45686">MSELQRILVKPSRLEGIVSLSGAKNSALRLLAASLLTKRTVRLKNYPARLLDAELHVEMLELLGKSCVVTNEDSIEISAIDRGQAPPTRLEWSKRSIRNTLLILGGLLARHHVGSVPLPGGCKLGERKYDLHVMVMERLGARVWEEGDYLCAEAPSGLTGADIHLSLRSTGATENAILMGALAKGVTRIWNPHVRPEILDLIAMIRKMGAKIFVHGQEQIEIHGVSELDGAEHTVINDNMEAITWVAAAAITKGDIEIMGFPFGDLEVVMAHLRAAGARFYAGEDSLIIRGGKCYPIEISTGPHPGINSDVQPVLASWGAFANGESRITDLRFPGRYGYAEELSKMGLRTAVEGDMLKIFGQGGGLRGAQVRALDLRAGAALMLCGLGASGETEISDAWQISRGYMNIVEKMQALGGQVTIQN</sequence>
<dbReference type="NCBIfam" id="NF006873">
    <property type="entry name" value="PRK09369.1"/>
    <property type="match status" value="1"/>
</dbReference>
<evidence type="ECO:0000256" key="12">
    <source>
        <dbReference type="ARBA" id="ARBA00039754"/>
    </source>
</evidence>
<comment type="subcellular location">
    <subcellularLocation>
        <location evidence="1">Cytoplasm</location>
    </subcellularLocation>
</comment>
<keyword evidence="6" id="KW-0133">Cell shape</keyword>
<keyword evidence="8" id="KW-0131">Cell cycle</keyword>
<dbReference type="GO" id="GO:0008760">
    <property type="term" value="F:UDP-N-acetylglucosamine 1-carboxyvinyltransferase activity"/>
    <property type="evidence" value="ECO:0007669"/>
    <property type="project" value="UniProtKB-EC"/>
</dbReference>
<name>A0A940YJQ0_9BURK</name>
<dbReference type="Pfam" id="PF00275">
    <property type="entry name" value="EPSP_synthase"/>
    <property type="match status" value="1"/>
</dbReference>
<comment type="catalytic activity">
    <reaction evidence="15">
        <text>phosphoenolpyruvate + UDP-N-acetyl-alpha-D-glucosamine = UDP-N-acetyl-3-O-(1-carboxyvinyl)-alpha-D-glucosamine + phosphate</text>
        <dbReference type="Rhea" id="RHEA:18681"/>
        <dbReference type="ChEBI" id="CHEBI:43474"/>
        <dbReference type="ChEBI" id="CHEBI:57705"/>
        <dbReference type="ChEBI" id="CHEBI:58702"/>
        <dbReference type="ChEBI" id="CHEBI:68483"/>
        <dbReference type="EC" id="2.5.1.7"/>
    </reaction>
</comment>
<evidence type="ECO:0000256" key="6">
    <source>
        <dbReference type="ARBA" id="ARBA00022960"/>
    </source>
</evidence>
<dbReference type="AlphaFoldDB" id="A0A940YJQ0"/>
<proteinExistence type="inferred from homology"/>
<dbReference type="InterPro" id="IPR036968">
    <property type="entry name" value="Enolpyruvate_Tfrase_sf"/>
</dbReference>